<dbReference type="EMBL" id="JAWJWE010000041">
    <property type="protein sequence ID" value="KAK6618837.1"/>
    <property type="molecule type" value="Genomic_DNA"/>
</dbReference>
<dbReference type="PANTHER" id="PTHR21603">
    <property type="entry name" value="ANTIGEN KI-67-LIKE PROTEIN"/>
    <property type="match status" value="1"/>
</dbReference>
<feature type="compositionally biased region" description="Basic and acidic residues" evidence="1">
    <location>
        <begin position="1284"/>
        <end position="1293"/>
    </location>
</feature>
<feature type="compositionally biased region" description="Polar residues" evidence="1">
    <location>
        <begin position="1488"/>
        <end position="1501"/>
    </location>
</feature>
<feature type="region of interest" description="Disordered" evidence="1">
    <location>
        <begin position="771"/>
        <end position="800"/>
    </location>
</feature>
<feature type="region of interest" description="Disordered" evidence="1">
    <location>
        <begin position="308"/>
        <end position="442"/>
    </location>
</feature>
<dbReference type="PANTHER" id="PTHR21603:SF18">
    <property type="entry name" value="ANTIGEN KI-67-LIKE PROTEIN"/>
    <property type="match status" value="1"/>
</dbReference>
<feature type="compositionally biased region" description="Basic and acidic residues" evidence="1">
    <location>
        <begin position="1307"/>
        <end position="1316"/>
    </location>
</feature>
<dbReference type="GO" id="GO:0007088">
    <property type="term" value="P:regulation of mitotic nuclear division"/>
    <property type="evidence" value="ECO:0007669"/>
    <property type="project" value="TreeGrafter"/>
</dbReference>
<feature type="compositionally biased region" description="Low complexity" evidence="1">
    <location>
        <begin position="400"/>
        <end position="416"/>
    </location>
</feature>
<feature type="compositionally biased region" description="Basic and acidic residues" evidence="1">
    <location>
        <begin position="1645"/>
        <end position="1654"/>
    </location>
</feature>
<feature type="compositionally biased region" description="Polar residues" evidence="1">
    <location>
        <begin position="784"/>
        <end position="800"/>
    </location>
</feature>
<evidence type="ECO:0000256" key="1">
    <source>
        <dbReference type="SAM" id="MobiDB-lite"/>
    </source>
</evidence>
<dbReference type="GO" id="GO:0005634">
    <property type="term" value="C:nucleus"/>
    <property type="evidence" value="ECO:0007669"/>
    <property type="project" value="TreeGrafter"/>
</dbReference>
<feature type="region of interest" description="Disordered" evidence="1">
    <location>
        <begin position="1550"/>
        <end position="1785"/>
    </location>
</feature>
<feature type="compositionally biased region" description="Basic and acidic residues" evidence="1">
    <location>
        <begin position="1100"/>
        <end position="1111"/>
    </location>
</feature>
<protein>
    <recommendedName>
        <fullName evidence="4">Antigen KI-67</fullName>
    </recommendedName>
</protein>
<feature type="region of interest" description="Disordered" evidence="1">
    <location>
        <begin position="234"/>
        <end position="267"/>
    </location>
</feature>
<feature type="compositionally biased region" description="Basic residues" evidence="1">
    <location>
        <begin position="1770"/>
        <end position="1785"/>
    </location>
</feature>
<feature type="compositionally biased region" description="Basic and acidic residues" evidence="1">
    <location>
        <begin position="1330"/>
        <end position="1339"/>
    </location>
</feature>
<feature type="compositionally biased region" description="Polar residues" evidence="1">
    <location>
        <begin position="943"/>
        <end position="956"/>
    </location>
</feature>
<feature type="compositionally biased region" description="Basic residues" evidence="1">
    <location>
        <begin position="623"/>
        <end position="633"/>
    </location>
</feature>
<feature type="compositionally biased region" description="Basic residues" evidence="1">
    <location>
        <begin position="377"/>
        <end position="387"/>
    </location>
</feature>
<sequence length="1785" mass="197608">MARYTCEVKLKNLSNHTFLNGKSLTVGEVALSHGDIIKIGERLARWEYIPSSKYYPQDLSSSSRLVAVVKPQQRSVNSEINNRPSAIHQSLCKQIVSGTKRRFSERAASEVSSYNRTTKFNSTGKIPNSVGMLHHQNFKSAKMLFSPKGKGKKTISGETDDVSFLKSPAAGPSDKNSIYYKKKVATPPSTNPKSVRRKSTPMKKVLPMTSLGKGRRKSNLIKPLNLKSIIEFSPKEDESSPRAGLKLIESPSPEKRESISVTPKKKTSLRSERLVKSEMKINTKGRDSLVGMTTKIGRLSLTSNAIGKTPRISSLKRTHKTVSRKSESTPVKTVNQKLCDSDVKDMDDFSGPKKTGTPQKTAMKSPRKSPMTTLQKTPKKTPKRNSLRKSVLLKNTPAPSSLSSSNQIQSISSSEKINNKRKSDAVTSPMSKTSLSLTPKRIKQSGTLGLTAVENTPSSETFKSNLFRKSFNSPDSLADESAKKAALKLKSSSPKKPDKNKKAALLVLGKANRKQLASQNIKISLKQKIVKKAIKHSVPTLKNNKYPTVPQRGRPKTVKALKKVMKKGEIKRINKSSVSLPSPSNIISPRGIKHIEFEQLTPEKNEEVWRKVPRLVQSSKKVVSSKRKGKPSRGTRSLGNTLQAVKTPDAKQLQRKSKILVTPIRTSHEILENETPQSVKNMKSSPAAVTSPRKSPRSELKAEETETPSKNTRTPNKSINLSEKTQRLRTPQKTPKVMDVSPKMQVTLKTPEHTPVSLEKCTGIIKQEKLRSLEKQSEKPVSPSKMNKTPLSLQTSMNENPNSFSKFSEISDSYFFSSNRRCSKRLSSKNDVGKPDYMELSPTALGLIPKHAEEIFKTPKEKKKRRSISLTTPKNNCTAGIIKSASTMKIRNRKSVRFSPKNLAISQDFVSDILGGGTPFRFEDINTPDISLDVFVSPLTQSTRGKVSVGAQSTSTQKEKGSFGKKSVTELGLLKDDAAKTKCARKLLHSPEFRVNKTAQSVPLSGKRKSSFGSSEDSSKRRKSESSNYNKRNEVSGTPKKMSPDMKAVSPRKDKSVEDFSSPSRSLRQSPQATSQTKTIKKTSTPSKSSPMKITRQKSPRNDLNDVEGVHRLLKTPRIPKSPKNDLTNIDGVRQLLKTPRVPKSPKNELSDLRGVKKLMTTPKVQKHPKNDLSDLKGVKKLLTTPKLQKPPKNDLSDLKGVKKLLATPKLQKPPKNDLSDLKGVKKLLTTPKLQKPPKNDLSDLKGVKKLLTTPKLQKPPKNDLSDLKGVKKLLTTPKLQKPPKNDLSDLRGVKKLLSSPKVQKNPKNELNDLRGVKTLLGTPKQQKGPKNELSDLRGVKKLLSSPKVQKSPKNELIDVRGVKHMFSSPRAQKTPKNDLTDVDGVRQLLKTPRVQRGPKNDLGDLRGVKNLLRTPRVQKEPKNDISDLRGVRKLLASPRPKKIPKNELSDLEGVAQLFELEEKISPLLSSKKSPGVTSRKVKKQVLISESPTQDNEGTTKVTKRITGRRTTYASPDASRNATRTKVRKLFSRKSELDISLTGVAQLFDLPIKGEDVRKSPGNKRSTRSRAISGERKPAKEDSENKKVQRSTRRGSSKSETKATSSPTLKRKTKRNAAVRFAEPEEIPVSSNQKTTRKKSVTPAAKEEIKEAVGRKRGRSATIVSAEISPQKRRRKEVNKSEADLDPQTTNSKTSTGKKPASKTRTPKKAKTPVKRGKSPAQKVNSVSKEVASPKVQKKSAPKAATKSIPKKTPESKRKSRATEVSVKISPRKTRSRANTKTANK</sequence>
<feature type="region of interest" description="Disordered" evidence="1">
    <location>
        <begin position="618"/>
        <end position="738"/>
    </location>
</feature>
<evidence type="ECO:0008006" key="4">
    <source>
        <dbReference type="Google" id="ProtNLM"/>
    </source>
</evidence>
<feature type="compositionally biased region" description="Basic residues" evidence="1">
    <location>
        <begin position="314"/>
        <end position="323"/>
    </location>
</feature>
<feature type="region of interest" description="Disordered" evidence="1">
    <location>
        <begin position="1136"/>
        <end position="1155"/>
    </location>
</feature>
<feature type="region of interest" description="Disordered" evidence="1">
    <location>
        <begin position="998"/>
        <end position="1131"/>
    </location>
</feature>
<proteinExistence type="predicted"/>
<feature type="compositionally biased region" description="Low complexity" evidence="1">
    <location>
        <begin position="1061"/>
        <end position="1094"/>
    </location>
</feature>
<dbReference type="GO" id="GO:0051983">
    <property type="term" value="P:regulation of chromosome segregation"/>
    <property type="evidence" value="ECO:0007669"/>
    <property type="project" value="TreeGrafter"/>
</dbReference>
<reference evidence="2 3" key="1">
    <citation type="submission" date="2023-10" db="EMBL/GenBank/DDBJ databases">
        <title>Genomes of two closely related lineages of the louse Polyplax serrata with different host specificities.</title>
        <authorList>
            <person name="Martinu J."/>
            <person name="Tarabai H."/>
            <person name="Stefka J."/>
            <person name="Hypsa V."/>
        </authorList>
    </citation>
    <scope>NUCLEOTIDE SEQUENCE [LARGE SCALE GENOMIC DNA]</scope>
    <source>
        <strain evidence="2">HR10_N</strain>
    </source>
</reference>
<feature type="compositionally biased region" description="Polar residues" evidence="1">
    <location>
        <begin position="674"/>
        <end position="688"/>
    </location>
</feature>
<feature type="compositionally biased region" description="Basic and acidic residues" evidence="1">
    <location>
        <begin position="1573"/>
        <end position="1587"/>
    </location>
</feature>
<dbReference type="GO" id="GO:0005694">
    <property type="term" value="C:chromosome"/>
    <property type="evidence" value="ECO:0007669"/>
    <property type="project" value="TreeGrafter"/>
</dbReference>
<feature type="compositionally biased region" description="Basic and acidic residues" evidence="1">
    <location>
        <begin position="1146"/>
        <end position="1155"/>
    </location>
</feature>
<evidence type="ECO:0000313" key="2">
    <source>
        <dbReference type="EMBL" id="KAK6618837.1"/>
    </source>
</evidence>
<feature type="region of interest" description="Disordered" evidence="1">
    <location>
        <begin position="1275"/>
        <end position="1384"/>
    </location>
</feature>
<organism evidence="2 3">
    <name type="scientific">Polyplax serrata</name>
    <name type="common">Common mouse louse</name>
    <dbReference type="NCBI Taxonomy" id="468196"/>
    <lineage>
        <taxon>Eukaryota</taxon>
        <taxon>Metazoa</taxon>
        <taxon>Ecdysozoa</taxon>
        <taxon>Arthropoda</taxon>
        <taxon>Hexapoda</taxon>
        <taxon>Insecta</taxon>
        <taxon>Pterygota</taxon>
        <taxon>Neoptera</taxon>
        <taxon>Paraneoptera</taxon>
        <taxon>Psocodea</taxon>
        <taxon>Troctomorpha</taxon>
        <taxon>Phthiraptera</taxon>
        <taxon>Anoplura</taxon>
        <taxon>Polyplacidae</taxon>
        <taxon>Polyplax</taxon>
    </lineage>
</organism>
<feature type="compositionally biased region" description="Polar residues" evidence="1">
    <location>
        <begin position="635"/>
        <end position="644"/>
    </location>
</feature>
<feature type="compositionally biased region" description="Basic residues" evidence="1">
    <location>
        <begin position="1700"/>
        <end position="1718"/>
    </location>
</feature>
<gene>
    <name evidence="2" type="ORF">RUM43_013228</name>
</gene>
<feature type="region of interest" description="Disordered" evidence="1">
    <location>
        <begin position="1470"/>
        <end position="1526"/>
    </location>
</feature>
<comment type="caution">
    <text evidence="2">The sequence shown here is derived from an EMBL/GenBank/DDBJ whole genome shotgun (WGS) entry which is preliminary data.</text>
</comment>
<feature type="compositionally biased region" description="Polar residues" evidence="1">
    <location>
        <begin position="1687"/>
        <end position="1697"/>
    </location>
</feature>
<feature type="compositionally biased region" description="Polar residues" evidence="1">
    <location>
        <begin position="1509"/>
        <end position="1522"/>
    </location>
</feature>
<feature type="region of interest" description="Disordered" evidence="1">
    <location>
        <begin position="943"/>
        <end position="964"/>
    </location>
</feature>
<feature type="compositionally biased region" description="Polar residues" evidence="1">
    <location>
        <begin position="708"/>
        <end position="733"/>
    </location>
</feature>
<name>A0AAN8NK59_POLSC</name>
<feature type="compositionally biased region" description="Polar residues" evidence="1">
    <location>
        <begin position="425"/>
        <end position="437"/>
    </location>
</feature>
<feature type="compositionally biased region" description="Basic and acidic residues" evidence="1">
    <location>
        <begin position="1353"/>
        <end position="1362"/>
    </location>
</feature>
<accession>A0AAN8NK59</accession>
<evidence type="ECO:0000313" key="3">
    <source>
        <dbReference type="Proteomes" id="UP001372834"/>
    </source>
</evidence>
<feature type="compositionally biased region" description="Basic and acidic residues" evidence="1">
    <location>
        <begin position="339"/>
        <end position="351"/>
    </location>
</feature>
<dbReference type="Proteomes" id="UP001372834">
    <property type="component" value="Unassembled WGS sequence"/>
</dbReference>
<feature type="compositionally biased region" description="Polar residues" evidence="1">
    <location>
        <begin position="328"/>
        <end position="338"/>
    </location>
</feature>